<feature type="domain" description="SEP" evidence="3">
    <location>
        <begin position="169"/>
        <end position="234"/>
    </location>
</feature>
<dbReference type="PANTHER" id="PTHR23333">
    <property type="entry name" value="UBX DOMAIN CONTAINING PROTEIN"/>
    <property type="match status" value="1"/>
</dbReference>
<evidence type="ECO:0000313" key="4">
    <source>
        <dbReference type="EMBL" id="THH09956.1"/>
    </source>
</evidence>
<reference evidence="4 5" key="1">
    <citation type="submission" date="2019-02" db="EMBL/GenBank/DDBJ databases">
        <title>Genome sequencing of the rare red list fungi Phellinidium pouzarii.</title>
        <authorList>
            <person name="Buettner E."/>
            <person name="Kellner H."/>
        </authorList>
    </citation>
    <scope>NUCLEOTIDE SEQUENCE [LARGE SCALE GENOMIC DNA]</scope>
    <source>
        <strain evidence="4 5">DSM 108285</strain>
    </source>
</reference>
<dbReference type="Proteomes" id="UP000308199">
    <property type="component" value="Unassembled WGS sequence"/>
</dbReference>
<dbReference type="InterPro" id="IPR012989">
    <property type="entry name" value="SEP_domain"/>
</dbReference>
<keyword evidence="5" id="KW-1185">Reference proteome</keyword>
<feature type="domain" description="UBX" evidence="2">
    <location>
        <begin position="295"/>
        <end position="372"/>
    </location>
</feature>
<accession>A0A4S4LDN4</accession>
<dbReference type="EMBL" id="SGPK01000048">
    <property type="protein sequence ID" value="THH09956.1"/>
    <property type="molecule type" value="Genomic_DNA"/>
</dbReference>
<feature type="region of interest" description="Disordered" evidence="1">
    <location>
        <begin position="1"/>
        <end position="109"/>
    </location>
</feature>
<evidence type="ECO:0000256" key="1">
    <source>
        <dbReference type="SAM" id="MobiDB-lite"/>
    </source>
</evidence>
<proteinExistence type="predicted"/>
<dbReference type="GO" id="GO:0043130">
    <property type="term" value="F:ubiquitin binding"/>
    <property type="evidence" value="ECO:0007669"/>
    <property type="project" value="TreeGrafter"/>
</dbReference>
<feature type="compositionally biased region" description="Acidic residues" evidence="1">
    <location>
        <begin position="69"/>
        <end position="79"/>
    </location>
</feature>
<dbReference type="SUPFAM" id="SSF102848">
    <property type="entry name" value="NSFL1 (p97 ATPase) cofactor p47, SEP domain"/>
    <property type="match status" value="1"/>
</dbReference>
<dbReference type="PROSITE" id="PS51399">
    <property type="entry name" value="SEP"/>
    <property type="match status" value="1"/>
</dbReference>
<gene>
    <name evidence="4" type="ORF">EW145_g1665</name>
</gene>
<dbReference type="GO" id="GO:0043161">
    <property type="term" value="P:proteasome-mediated ubiquitin-dependent protein catabolic process"/>
    <property type="evidence" value="ECO:0007669"/>
    <property type="project" value="TreeGrafter"/>
</dbReference>
<evidence type="ECO:0000259" key="2">
    <source>
        <dbReference type="PROSITE" id="PS50033"/>
    </source>
</evidence>
<organism evidence="4 5">
    <name type="scientific">Phellinidium pouzarii</name>
    <dbReference type="NCBI Taxonomy" id="167371"/>
    <lineage>
        <taxon>Eukaryota</taxon>
        <taxon>Fungi</taxon>
        <taxon>Dikarya</taxon>
        <taxon>Basidiomycota</taxon>
        <taxon>Agaricomycotina</taxon>
        <taxon>Agaricomycetes</taxon>
        <taxon>Hymenochaetales</taxon>
        <taxon>Hymenochaetaceae</taxon>
        <taxon>Phellinidium</taxon>
    </lineage>
</organism>
<dbReference type="GO" id="GO:0061025">
    <property type="term" value="P:membrane fusion"/>
    <property type="evidence" value="ECO:0007669"/>
    <property type="project" value="TreeGrafter"/>
</dbReference>
<name>A0A4S4LDN4_9AGAM</name>
<dbReference type="InterPro" id="IPR001012">
    <property type="entry name" value="UBX_dom"/>
</dbReference>
<evidence type="ECO:0008006" key="6">
    <source>
        <dbReference type="Google" id="ProtNLM"/>
    </source>
</evidence>
<dbReference type="GO" id="GO:0031468">
    <property type="term" value="P:nuclear membrane reassembly"/>
    <property type="evidence" value="ECO:0007669"/>
    <property type="project" value="TreeGrafter"/>
</dbReference>
<dbReference type="SMART" id="SM00553">
    <property type="entry name" value="SEP"/>
    <property type="match status" value="1"/>
</dbReference>
<feature type="compositionally biased region" description="Low complexity" evidence="1">
    <location>
        <begin position="33"/>
        <end position="49"/>
    </location>
</feature>
<dbReference type="CDD" id="cd01770">
    <property type="entry name" value="UBX_UBXN2"/>
    <property type="match status" value="1"/>
</dbReference>
<dbReference type="GO" id="GO:0007030">
    <property type="term" value="P:Golgi organization"/>
    <property type="evidence" value="ECO:0007669"/>
    <property type="project" value="TreeGrafter"/>
</dbReference>
<dbReference type="PANTHER" id="PTHR23333:SF20">
    <property type="entry name" value="NSFL1 COFACTOR P47"/>
    <property type="match status" value="1"/>
</dbReference>
<dbReference type="GO" id="GO:0005829">
    <property type="term" value="C:cytosol"/>
    <property type="evidence" value="ECO:0007669"/>
    <property type="project" value="TreeGrafter"/>
</dbReference>
<dbReference type="PROSITE" id="PS50033">
    <property type="entry name" value="UBX"/>
    <property type="match status" value="1"/>
</dbReference>
<feature type="compositionally biased region" description="Polar residues" evidence="1">
    <location>
        <begin position="1"/>
        <end position="21"/>
    </location>
</feature>
<protein>
    <recommendedName>
        <fullName evidence="6">UBX domain-containing protein</fullName>
    </recommendedName>
</protein>
<dbReference type="InterPro" id="IPR029071">
    <property type="entry name" value="Ubiquitin-like_domsf"/>
</dbReference>
<sequence length="377" mass="40327">MSDQSGNSNSNARGYRPSNSVPRIGRIGQWGDAASRPSNSRSSNSAGPRVATFRDIGSASSRGGHVPEISDDDDEDESGGEGQNFFTGGERSGLAVQNPDHRQSIPGGNTVRDLLRKAAEAGPPPIVPDNLEPRSAFSGSGNTLGSDVVESQVVPDPTALPAQPAAAEGVIRLLTLWRDGFNIENGPLLHYDDPHNAELLRLINQGQAPPEVFNVHYGQPVELRIDRRINETYEEPPGRPVNTFGGSGFRLGAPVDPIISSVGSVSTSSALGSRVAPGSQVSDPESVQTKFEVDQTQPTTSVQLRLADGTRMVCRMNLTHTVGDIRNFINASRPENLTRSYTIATTFPNRVLDEDTKTIEAAGLKNSVVVQRWDASD</sequence>
<dbReference type="InterPro" id="IPR036241">
    <property type="entry name" value="NSFL1C_SEP_dom_sf"/>
</dbReference>
<dbReference type="AlphaFoldDB" id="A0A4S4LDN4"/>
<evidence type="ECO:0000259" key="3">
    <source>
        <dbReference type="PROSITE" id="PS51399"/>
    </source>
</evidence>
<dbReference type="Pfam" id="PF00789">
    <property type="entry name" value="UBX"/>
    <property type="match status" value="1"/>
</dbReference>
<dbReference type="SUPFAM" id="SSF54236">
    <property type="entry name" value="Ubiquitin-like"/>
    <property type="match status" value="1"/>
</dbReference>
<dbReference type="Gene3D" id="3.30.420.210">
    <property type="entry name" value="SEP domain"/>
    <property type="match status" value="1"/>
</dbReference>
<evidence type="ECO:0000313" key="5">
    <source>
        <dbReference type="Proteomes" id="UP000308199"/>
    </source>
</evidence>
<dbReference type="OrthoDB" id="25887at2759"/>
<dbReference type="Pfam" id="PF08059">
    <property type="entry name" value="SEP"/>
    <property type="match status" value="1"/>
</dbReference>
<dbReference type="GO" id="GO:0000045">
    <property type="term" value="P:autophagosome assembly"/>
    <property type="evidence" value="ECO:0007669"/>
    <property type="project" value="TreeGrafter"/>
</dbReference>
<dbReference type="GO" id="GO:0005634">
    <property type="term" value="C:nucleus"/>
    <property type="evidence" value="ECO:0007669"/>
    <property type="project" value="TreeGrafter"/>
</dbReference>
<dbReference type="SMART" id="SM00166">
    <property type="entry name" value="UBX"/>
    <property type="match status" value="1"/>
</dbReference>
<comment type="caution">
    <text evidence="4">The sequence shown here is derived from an EMBL/GenBank/DDBJ whole genome shotgun (WGS) entry which is preliminary data.</text>
</comment>
<dbReference type="Gene3D" id="3.10.20.90">
    <property type="entry name" value="Phosphatidylinositol 3-kinase Catalytic Subunit, Chain A, domain 1"/>
    <property type="match status" value="1"/>
</dbReference>